<proteinExistence type="predicted"/>
<reference evidence="2 3" key="1">
    <citation type="journal article" date="2017" name="Curr. Microbiol.">
        <title>Lysobacter zhanggongensis sp. nov. Isolated from a Pit Mud.</title>
        <authorList>
            <person name="Zhang X.F."/>
            <person name="Wang H.H."/>
            <person name="Sun X.Y."/>
            <person name="Pan C.M."/>
        </authorList>
    </citation>
    <scope>NUCLEOTIDE SEQUENCE [LARGE SCALE GENOMIC DNA]</scope>
    <source>
        <strain evidence="2 3">ZGLJ7-1</strain>
    </source>
</reference>
<feature type="chain" id="PRO_5046041453" evidence="1">
    <location>
        <begin position="19"/>
        <end position="160"/>
    </location>
</feature>
<name>A0ABU7YNZ6_9GAMM</name>
<dbReference type="RefSeq" id="WP_412699266.1">
    <property type="nucleotide sequence ID" value="NZ_JAXGFO010000012.1"/>
</dbReference>
<organism evidence="2 3">
    <name type="scientific">Lysobacter zhanggongensis</name>
    <dbReference type="NCBI Taxonomy" id="1774951"/>
    <lineage>
        <taxon>Bacteria</taxon>
        <taxon>Pseudomonadati</taxon>
        <taxon>Pseudomonadota</taxon>
        <taxon>Gammaproteobacteria</taxon>
        <taxon>Lysobacterales</taxon>
        <taxon>Lysobacteraceae</taxon>
        <taxon>Lysobacter</taxon>
    </lineage>
</organism>
<sequence>MILIRSAAVVLMAFALVACEKQPAADTTPQAADTQAPADAAAPATPAVPADQFLSGLALAFPHEVTNQRQVRQKGGGRAEVFAIDFTEGTIQEIDAQLADALAGAGFERGDVQSVPGGIRVAYVAEDGRRVSTKIRNKKYFRDRIADSSVGQISLSYIPN</sequence>
<keyword evidence="3" id="KW-1185">Reference proteome</keyword>
<evidence type="ECO:0000313" key="3">
    <source>
        <dbReference type="Proteomes" id="UP001334501"/>
    </source>
</evidence>
<gene>
    <name evidence="2" type="ORF">SNE33_03675</name>
</gene>
<dbReference type="Proteomes" id="UP001334501">
    <property type="component" value="Unassembled WGS sequence"/>
</dbReference>
<accession>A0ABU7YNZ6</accession>
<protein>
    <submittedName>
        <fullName evidence="2">Uncharacterized protein</fullName>
    </submittedName>
</protein>
<evidence type="ECO:0000313" key="2">
    <source>
        <dbReference type="EMBL" id="MEG3156997.1"/>
    </source>
</evidence>
<evidence type="ECO:0000256" key="1">
    <source>
        <dbReference type="SAM" id="SignalP"/>
    </source>
</evidence>
<comment type="caution">
    <text evidence="2">The sequence shown here is derived from an EMBL/GenBank/DDBJ whole genome shotgun (WGS) entry which is preliminary data.</text>
</comment>
<dbReference type="PROSITE" id="PS51257">
    <property type="entry name" value="PROKAR_LIPOPROTEIN"/>
    <property type="match status" value="1"/>
</dbReference>
<dbReference type="EMBL" id="JAXGFO010000012">
    <property type="protein sequence ID" value="MEG3156997.1"/>
    <property type="molecule type" value="Genomic_DNA"/>
</dbReference>
<feature type="signal peptide" evidence="1">
    <location>
        <begin position="1"/>
        <end position="18"/>
    </location>
</feature>
<keyword evidence="1" id="KW-0732">Signal</keyword>